<protein>
    <recommendedName>
        <fullName evidence="1">Integrase zinc-binding domain-containing protein</fullName>
    </recommendedName>
</protein>
<reference evidence="2 3" key="1">
    <citation type="journal article" date="2019" name="Sci. Rep.">
        <title>Orb-weaving spider Araneus ventricosus genome elucidates the spidroin gene catalogue.</title>
        <authorList>
            <person name="Kono N."/>
            <person name="Nakamura H."/>
            <person name="Ohtoshi R."/>
            <person name="Moran D.A.P."/>
            <person name="Shinohara A."/>
            <person name="Yoshida Y."/>
            <person name="Fujiwara M."/>
            <person name="Mori M."/>
            <person name="Tomita M."/>
            <person name="Arakawa K."/>
        </authorList>
    </citation>
    <scope>NUCLEOTIDE SEQUENCE [LARGE SCALE GENOMIC DNA]</scope>
</reference>
<evidence type="ECO:0000313" key="2">
    <source>
        <dbReference type="EMBL" id="GBM02321.1"/>
    </source>
</evidence>
<dbReference type="GO" id="GO:0003676">
    <property type="term" value="F:nucleic acid binding"/>
    <property type="evidence" value="ECO:0007669"/>
    <property type="project" value="InterPro"/>
</dbReference>
<dbReference type="InterPro" id="IPR041588">
    <property type="entry name" value="Integrase_H2C2"/>
</dbReference>
<dbReference type="InterPro" id="IPR036397">
    <property type="entry name" value="RNaseH_sf"/>
</dbReference>
<name>A0A4Y2CD43_ARAVE</name>
<dbReference type="AlphaFoldDB" id="A0A4Y2CD43"/>
<organism evidence="2 3">
    <name type="scientific">Araneus ventricosus</name>
    <name type="common">Orbweaver spider</name>
    <name type="synonym">Epeira ventricosa</name>
    <dbReference type="NCBI Taxonomy" id="182803"/>
    <lineage>
        <taxon>Eukaryota</taxon>
        <taxon>Metazoa</taxon>
        <taxon>Ecdysozoa</taxon>
        <taxon>Arthropoda</taxon>
        <taxon>Chelicerata</taxon>
        <taxon>Arachnida</taxon>
        <taxon>Araneae</taxon>
        <taxon>Araneomorphae</taxon>
        <taxon>Entelegynae</taxon>
        <taxon>Araneoidea</taxon>
        <taxon>Araneidae</taxon>
        <taxon>Araneus</taxon>
    </lineage>
</organism>
<accession>A0A4Y2CD43</accession>
<dbReference type="PANTHER" id="PTHR47331">
    <property type="entry name" value="PHD-TYPE DOMAIN-CONTAINING PROTEIN"/>
    <property type="match status" value="1"/>
</dbReference>
<feature type="domain" description="Integrase zinc-binding" evidence="1">
    <location>
        <begin position="124"/>
        <end position="172"/>
    </location>
</feature>
<dbReference type="OrthoDB" id="6622963at2759"/>
<evidence type="ECO:0000313" key="3">
    <source>
        <dbReference type="Proteomes" id="UP000499080"/>
    </source>
</evidence>
<evidence type="ECO:0000259" key="1">
    <source>
        <dbReference type="Pfam" id="PF17921"/>
    </source>
</evidence>
<gene>
    <name evidence="2" type="ORF">AVEN_138444_1</name>
</gene>
<dbReference type="Gene3D" id="3.30.420.10">
    <property type="entry name" value="Ribonuclease H-like superfamily/Ribonuclease H"/>
    <property type="match status" value="1"/>
</dbReference>
<dbReference type="Pfam" id="PF17921">
    <property type="entry name" value="Integrase_H2C2"/>
    <property type="match status" value="1"/>
</dbReference>
<comment type="caution">
    <text evidence="2">The sequence shown here is derived from an EMBL/GenBank/DDBJ whole genome shotgun (WGS) entry which is preliminary data.</text>
</comment>
<dbReference type="EMBL" id="BGPR01000179">
    <property type="protein sequence ID" value="GBM02321.1"/>
    <property type="molecule type" value="Genomic_DNA"/>
</dbReference>
<proteinExistence type="predicted"/>
<dbReference type="Proteomes" id="UP000499080">
    <property type="component" value="Unassembled WGS sequence"/>
</dbReference>
<sequence>MNESLSSDSDMKTAAENCFNGQRPDFYQAGLNKFVRRSDKSLNRFGDYVEMRSIMQPGMEIGFDKDDVTDRDFREIPEEHLVSSDFSSLIPYRKQMSLHTLPLHQTEQMAFPGLLISPHRHIVTRLLIRSFHERHFHAGPLLVLSLLRQKYWFVTGRPIVRQEIHNCTLCKRLGAQPCQQLMGNLPSDRITPSRPFSTVGMDLAGPFLTKSNLPRSKVRFKSYICVIICMCVDLEVVCDFSSQALLAALRRFIS</sequence>
<keyword evidence="3" id="KW-1185">Reference proteome</keyword>